<keyword evidence="1" id="KW-0813">Transport</keyword>
<feature type="domain" description="ABC transporter" evidence="4">
    <location>
        <begin position="6"/>
        <end position="236"/>
    </location>
</feature>
<dbReference type="SMART" id="SM00382">
    <property type="entry name" value="AAA"/>
    <property type="match status" value="1"/>
</dbReference>
<dbReference type="InterPro" id="IPR017871">
    <property type="entry name" value="ABC_transporter-like_CS"/>
</dbReference>
<evidence type="ECO:0000259" key="4">
    <source>
        <dbReference type="PROSITE" id="PS50893"/>
    </source>
</evidence>
<protein>
    <submittedName>
        <fullName evidence="5">Spermidine/putrescine transport system ATP-binding protein</fullName>
    </submittedName>
</protein>
<dbReference type="SUPFAM" id="SSF50331">
    <property type="entry name" value="MOP-like"/>
    <property type="match status" value="1"/>
</dbReference>
<keyword evidence="3 5" id="KW-0067">ATP-binding</keyword>
<dbReference type="InterPro" id="IPR008995">
    <property type="entry name" value="Mo/tungstate-bd_C_term_dom"/>
</dbReference>
<dbReference type="Pfam" id="PF08402">
    <property type="entry name" value="TOBE_2"/>
    <property type="match status" value="1"/>
</dbReference>
<organism evidence="5 6">
    <name type="scientific">Corynebacterium guangdongense</name>
    <dbReference type="NCBI Taxonomy" id="1783348"/>
    <lineage>
        <taxon>Bacteria</taxon>
        <taxon>Bacillati</taxon>
        <taxon>Actinomycetota</taxon>
        <taxon>Actinomycetes</taxon>
        <taxon>Mycobacteriales</taxon>
        <taxon>Corynebacteriaceae</taxon>
        <taxon>Corynebacterium</taxon>
    </lineage>
</organism>
<proteinExistence type="predicted"/>
<dbReference type="Gene3D" id="3.40.50.300">
    <property type="entry name" value="P-loop containing nucleotide triphosphate hydrolases"/>
    <property type="match status" value="1"/>
</dbReference>
<reference evidence="5" key="1">
    <citation type="submission" date="2023-07" db="EMBL/GenBank/DDBJ databases">
        <title>Sequencing the genomes of 1000 actinobacteria strains.</title>
        <authorList>
            <person name="Klenk H.-P."/>
        </authorList>
    </citation>
    <scope>NUCLEOTIDE SEQUENCE</scope>
    <source>
        <strain evidence="5">DSM 107476</strain>
    </source>
</reference>
<dbReference type="GO" id="GO:0005524">
    <property type="term" value="F:ATP binding"/>
    <property type="evidence" value="ECO:0007669"/>
    <property type="project" value="UniProtKB-KW"/>
</dbReference>
<gene>
    <name evidence="5" type="ORF">J2S39_000029</name>
</gene>
<name>A0ABU1ZWQ5_9CORY</name>
<evidence type="ECO:0000256" key="2">
    <source>
        <dbReference type="ARBA" id="ARBA00022741"/>
    </source>
</evidence>
<dbReference type="PANTHER" id="PTHR42781">
    <property type="entry name" value="SPERMIDINE/PUTRESCINE IMPORT ATP-BINDING PROTEIN POTA"/>
    <property type="match status" value="1"/>
</dbReference>
<dbReference type="InterPro" id="IPR050093">
    <property type="entry name" value="ABC_SmlMolc_Importer"/>
</dbReference>
<dbReference type="InterPro" id="IPR013611">
    <property type="entry name" value="Transp-assoc_OB_typ2"/>
</dbReference>
<dbReference type="SUPFAM" id="SSF52540">
    <property type="entry name" value="P-loop containing nucleoside triphosphate hydrolases"/>
    <property type="match status" value="1"/>
</dbReference>
<dbReference type="PROSITE" id="PS50893">
    <property type="entry name" value="ABC_TRANSPORTER_2"/>
    <property type="match status" value="1"/>
</dbReference>
<dbReference type="InterPro" id="IPR003593">
    <property type="entry name" value="AAA+_ATPase"/>
</dbReference>
<keyword evidence="6" id="KW-1185">Reference proteome</keyword>
<dbReference type="Proteomes" id="UP001180840">
    <property type="component" value="Unassembled WGS sequence"/>
</dbReference>
<dbReference type="EMBL" id="JAVDXZ010000001">
    <property type="protein sequence ID" value="MDR7328353.1"/>
    <property type="molecule type" value="Genomic_DNA"/>
</dbReference>
<evidence type="ECO:0000313" key="6">
    <source>
        <dbReference type="Proteomes" id="UP001180840"/>
    </source>
</evidence>
<dbReference type="InterPro" id="IPR003439">
    <property type="entry name" value="ABC_transporter-like_ATP-bd"/>
</dbReference>
<dbReference type="PROSITE" id="PS00211">
    <property type="entry name" value="ABC_TRANSPORTER_1"/>
    <property type="match status" value="1"/>
</dbReference>
<evidence type="ECO:0000256" key="1">
    <source>
        <dbReference type="ARBA" id="ARBA00022448"/>
    </source>
</evidence>
<dbReference type="Pfam" id="PF00005">
    <property type="entry name" value="ABC_tran"/>
    <property type="match status" value="1"/>
</dbReference>
<comment type="caution">
    <text evidence="5">The sequence shown here is derived from an EMBL/GenBank/DDBJ whole genome shotgun (WGS) entry which is preliminary data.</text>
</comment>
<keyword evidence="2" id="KW-0547">Nucleotide-binding</keyword>
<evidence type="ECO:0000313" key="5">
    <source>
        <dbReference type="EMBL" id="MDR7328353.1"/>
    </source>
</evidence>
<sequence>MSTPHVQLRDITKIYGENTVLDRMNLTIDQGELVSLLGPSGGGKSTALRVLAGLESADGGQILIDGRDVSARPTRERNMGIVFQAYSLFPHLTATENVAYGLKIRGRDRSARTTRAQELLELVGLSAHMDKYPAQLSGGQQQRVALARALAIEPEVLLLDEPLSALDAKVRVQLRDEIRRIQQSRGIATLMVTHDQEEAIVMSDRVAVIRAGQIEQIGTPAELYHHPQTPFISQFVGVANRIVGSVHGDRVRLLDTELDIVNAASDAAQGEIATGLIRPEQLLAHRDDAAHYVVVDKQLRGIFSSVTVQGQRGKGYLRMDMPTRDSDELAIGDRVRLTIARTDTVIDVPNDAERETWANLQKAWSQ</sequence>
<evidence type="ECO:0000256" key="3">
    <source>
        <dbReference type="ARBA" id="ARBA00022840"/>
    </source>
</evidence>
<dbReference type="RefSeq" id="WP_290197093.1">
    <property type="nucleotide sequence ID" value="NZ_CP047654.1"/>
</dbReference>
<accession>A0ABU1ZWQ5</accession>
<dbReference type="PANTHER" id="PTHR42781:SF4">
    <property type="entry name" value="SPERMIDINE_PUTRESCINE IMPORT ATP-BINDING PROTEIN POTA"/>
    <property type="match status" value="1"/>
</dbReference>
<dbReference type="InterPro" id="IPR027417">
    <property type="entry name" value="P-loop_NTPase"/>
</dbReference>